<dbReference type="EMBL" id="CP015772">
    <property type="protein sequence ID" value="ANH81415.1"/>
    <property type="molecule type" value="Genomic_DNA"/>
</dbReference>
<dbReference type="AlphaFoldDB" id="A0A1A9I262"/>
<evidence type="ECO:0000313" key="1">
    <source>
        <dbReference type="EMBL" id="ANH81415.1"/>
    </source>
</evidence>
<dbReference type="STRING" id="1176587.A8C56_10850"/>
<name>A0A1A9I262_9BACT</name>
<evidence type="ECO:0000313" key="2">
    <source>
        <dbReference type="Proteomes" id="UP000077667"/>
    </source>
</evidence>
<dbReference type="Proteomes" id="UP000077667">
    <property type="component" value="Chromosome"/>
</dbReference>
<organism evidence="1 2">
    <name type="scientific">Niabella ginsenosidivorans</name>
    <dbReference type="NCBI Taxonomy" id="1176587"/>
    <lineage>
        <taxon>Bacteria</taxon>
        <taxon>Pseudomonadati</taxon>
        <taxon>Bacteroidota</taxon>
        <taxon>Chitinophagia</taxon>
        <taxon>Chitinophagales</taxon>
        <taxon>Chitinophagaceae</taxon>
        <taxon>Niabella</taxon>
    </lineage>
</organism>
<protein>
    <submittedName>
        <fullName evidence="1">Uncharacterized protein</fullName>
    </submittedName>
</protein>
<keyword evidence="2" id="KW-1185">Reference proteome</keyword>
<accession>A0A1A9I262</accession>
<dbReference type="KEGG" id="nia:A8C56_10850"/>
<proteinExistence type="predicted"/>
<gene>
    <name evidence="1" type="ORF">A8C56_10850</name>
</gene>
<sequence>MACAVVAEQLQSTLPAAGAGYPEHIERAMISAHAAIKKAGEKDEYKKGMGCSLTCAVIVVGCCMPGMWKTAGCTSLPKTRPSLMSYLKKERSQNRKKKIMK</sequence>
<reference evidence="1 2" key="1">
    <citation type="submission" date="2016-05" db="EMBL/GenBank/DDBJ databases">
        <title>Niabella ginsenosidivorans BS26 whole genome sequencing.</title>
        <authorList>
            <person name="Im W.T."/>
            <person name="Siddiqi M.Z."/>
        </authorList>
    </citation>
    <scope>NUCLEOTIDE SEQUENCE [LARGE SCALE GENOMIC DNA]</scope>
    <source>
        <strain evidence="1 2">BS26</strain>
    </source>
</reference>